<dbReference type="CDD" id="cd07906">
    <property type="entry name" value="Adenylation_DNA_ligase_LigD_LigC"/>
    <property type="match status" value="1"/>
</dbReference>
<protein>
    <submittedName>
        <fullName evidence="4">DNA ligase</fullName>
    </submittedName>
</protein>
<dbReference type="PANTHER" id="PTHR45674:SF4">
    <property type="entry name" value="DNA LIGASE 1"/>
    <property type="match status" value="1"/>
</dbReference>
<evidence type="ECO:0000313" key="5">
    <source>
        <dbReference type="Proteomes" id="UP001386437"/>
    </source>
</evidence>
<dbReference type="InterPro" id="IPR012310">
    <property type="entry name" value="DNA_ligase_ATP-dep_cent"/>
</dbReference>
<dbReference type="PANTHER" id="PTHR45674">
    <property type="entry name" value="DNA LIGASE 1/3 FAMILY MEMBER"/>
    <property type="match status" value="1"/>
</dbReference>
<accession>A0ABU8J433</accession>
<dbReference type="InterPro" id="IPR050191">
    <property type="entry name" value="ATP-dep_DNA_ligase"/>
</dbReference>
<dbReference type="InterPro" id="IPR016059">
    <property type="entry name" value="DNA_ligase_ATP-dep_CS"/>
</dbReference>
<dbReference type="Pfam" id="PF01068">
    <property type="entry name" value="DNA_ligase_A_M"/>
    <property type="match status" value="1"/>
</dbReference>
<comment type="similarity">
    <text evidence="1">Belongs to the ATP-dependent DNA ligase family.</text>
</comment>
<gene>
    <name evidence="4" type="ORF">H3V53_38235</name>
</gene>
<evidence type="ECO:0000259" key="3">
    <source>
        <dbReference type="PROSITE" id="PS50160"/>
    </source>
</evidence>
<sequence length="201" mass="22677">MHATLRSRPFSDKDWCFEWKYDGFRCLVRKHSGQVDLISRTGKPYNRSFPDVVEAVSSLPGDFTWDTELAIGDGKGPTSFERLQQRARTTSAKSIGAAVRASPARLYVFDLLTVGDADIRELKLVDRRECLRDTFEDTATLVYSSAIVGVGAWVFEQVRHHCFEGMVAKRMTSPYSRGRSTDWIKIKNAGYDRPAALGFGR</sequence>
<proteinExistence type="inferred from homology"/>
<dbReference type="EMBL" id="JACFYJ010000129">
    <property type="protein sequence ID" value="MEI6002732.1"/>
    <property type="molecule type" value="Genomic_DNA"/>
</dbReference>
<evidence type="ECO:0000256" key="1">
    <source>
        <dbReference type="ARBA" id="ARBA00007572"/>
    </source>
</evidence>
<reference evidence="4 5" key="1">
    <citation type="journal article" date="2022" name="Arch. Microbiol.">
        <title>Paraburkholderia bengalensis sp. nov. isolated from roots of Oryza sativa, IR64.</title>
        <authorList>
            <person name="Nag P."/>
            <person name="Mondal N."/>
            <person name="Sarkar J."/>
            <person name="Das S."/>
        </authorList>
    </citation>
    <scope>NUCLEOTIDE SEQUENCE [LARGE SCALE GENOMIC DNA]</scope>
    <source>
        <strain evidence="4 5">IR64_4_BI</strain>
    </source>
</reference>
<comment type="caution">
    <text evidence="4">The sequence shown here is derived from an EMBL/GenBank/DDBJ whole genome shotgun (WGS) entry which is preliminary data.</text>
</comment>
<dbReference type="Gene3D" id="3.30.1490.70">
    <property type="match status" value="1"/>
</dbReference>
<dbReference type="Proteomes" id="UP001386437">
    <property type="component" value="Unassembled WGS sequence"/>
</dbReference>
<evidence type="ECO:0000256" key="2">
    <source>
        <dbReference type="ARBA" id="ARBA00022598"/>
    </source>
</evidence>
<dbReference type="GO" id="GO:0016874">
    <property type="term" value="F:ligase activity"/>
    <property type="evidence" value="ECO:0007669"/>
    <property type="project" value="UniProtKB-KW"/>
</dbReference>
<organism evidence="4 5">
    <name type="scientific">Paraburkholderia bengalensis</name>
    <dbReference type="NCBI Taxonomy" id="2747562"/>
    <lineage>
        <taxon>Bacteria</taxon>
        <taxon>Pseudomonadati</taxon>
        <taxon>Pseudomonadota</taxon>
        <taxon>Betaproteobacteria</taxon>
        <taxon>Burkholderiales</taxon>
        <taxon>Burkholderiaceae</taxon>
        <taxon>Paraburkholderia</taxon>
    </lineage>
</organism>
<keyword evidence="2 4" id="KW-0436">Ligase</keyword>
<dbReference type="PROSITE" id="PS50160">
    <property type="entry name" value="DNA_LIGASE_A3"/>
    <property type="match status" value="1"/>
</dbReference>
<dbReference type="Gene3D" id="3.30.470.30">
    <property type="entry name" value="DNA ligase/mRNA capping enzyme"/>
    <property type="match status" value="1"/>
</dbReference>
<dbReference type="PROSITE" id="PS00697">
    <property type="entry name" value="DNA_LIGASE_A1"/>
    <property type="match status" value="1"/>
</dbReference>
<keyword evidence="5" id="KW-1185">Reference proteome</keyword>
<dbReference type="SUPFAM" id="SSF56091">
    <property type="entry name" value="DNA ligase/mRNA capping enzyme, catalytic domain"/>
    <property type="match status" value="1"/>
</dbReference>
<feature type="domain" description="ATP-dependent DNA ligase family profile" evidence="3">
    <location>
        <begin position="97"/>
        <end position="187"/>
    </location>
</feature>
<name>A0ABU8J433_9BURK</name>
<evidence type="ECO:0000313" key="4">
    <source>
        <dbReference type="EMBL" id="MEI6002732.1"/>
    </source>
</evidence>